<accession>A0A1G9A927</accession>
<organism evidence="9 10">
    <name type="scientific">Microbulbifer yueqingensis</name>
    <dbReference type="NCBI Taxonomy" id="658219"/>
    <lineage>
        <taxon>Bacteria</taxon>
        <taxon>Pseudomonadati</taxon>
        <taxon>Pseudomonadota</taxon>
        <taxon>Gammaproteobacteria</taxon>
        <taxon>Cellvibrionales</taxon>
        <taxon>Microbulbiferaceae</taxon>
        <taxon>Microbulbifer</taxon>
    </lineage>
</organism>
<dbReference type="GO" id="GO:0008460">
    <property type="term" value="F:dTDP-glucose 4,6-dehydratase activity"/>
    <property type="evidence" value="ECO:0007669"/>
    <property type="project" value="UniProtKB-EC"/>
</dbReference>
<dbReference type="Gene3D" id="3.40.50.720">
    <property type="entry name" value="NAD(P)-binding Rossmann-like Domain"/>
    <property type="match status" value="1"/>
</dbReference>
<evidence type="ECO:0000256" key="6">
    <source>
        <dbReference type="ARBA" id="ARBA00023239"/>
    </source>
</evidence>
<dbReference type="Proteomes" id="UP000199305">
    <property type="component" value="Unassembled WGS sequence"/>
</dbReference>
<evidence type="ECO:0000256" key="4">
    <source>
        <dbReference type="ARBA" id="ARBA00011990"/>
    </source>
</evidence>
<comment type="cofactor">
    <cofactor evidence="2 7">
        <name>NAD(+)</name>
        <dbReference type="ChEBI" id="CHEBI:57540"/>
    </cofactor>
</comment>
<proteinExistence type="inferred from homology"/>
<evidence type="ECO:0000256" key="5">
    <source>
        <dbReference type="ARBA" id="ARBA00023027"/>
    </source>
</evidence>
<dbReference type="NCBIfam" id="TIGR01181">
    <property type="entry name" value="dTDP_gluc_dehyt"/>
    <property type="match status" value="1"/>
</dbReference>
<protein>
    <recommendedName>
        <fullName evidence="4 7">dTDP-glucose 4,6-dehydratase</fullName>
        <ecNumber evidence="4 7">4.2.1.46</ecNumber>
    </recommendedName>
</protein>
<comment type="catalytic activity">
    <reaction evidence="1 7">
        <text>dTDP-alpha-D-glucose = dTDP-4-dehydro-6-deoxy-alpha-D-glucose + H2O</text>
        <dbReference type="Rhea" id="RHEA:17221"/>
        <dbReference type="ChEBI" id="CHEBI:15377"/>
        <dbReference type="ChEBI" id="CHEBI:57477"/>
        <dbReference type="ChEBI" id="CHEBI:57649"/>
        <dbReference type="EC" id="4.2.1.46"/>
    </reaction>
</comment>
<dbReference type="GO" id="GO:0009225">
    <property type="term" value="P:nucleotide-sugar metabolic process"/>
    <property type="evidence" value="ECO:0007669"/>
    <property type="project" value="InterPro"/>
</dbReference>
<dbReference type="RefSeq" id="WP_091513363.1">
    <property type="nucleotide sequence ID" value="NZ_FNFH01000003.1"/>
</dbReference>
<evidence type="ECO:0000259" key="8">
    <source>
        <dbReference type="Pfam" id="PF16363"/>
    </source>
</evidence>
<dbReference type="SUPFAM" id="SSF51735">
    <property type="entry name" value="NAD(P)-binding Rossmann-fold domains"/>
    <property type="match status" value="1"/>
</dbReference>
<dbReference type="AlphaFoldDB" id="A0A1G9A927"/>
<keyword evidence="6 7" id="KW-0456">Lyase</keyword>
<dbReference type="InterPro" id="IPR005888">
    <property type="entry name" value="dTDP_Gluc_deHydtase"/>
</dbReference>
<dbReference type="OrthoDB" id="9803010at2"/>
<keyword evidence="10" id="KW-1185">Reference proteome</keyword>
<gene>
    <name evidence="9" type="ORF">SAMN05216212_1901</name>
</gene>
<dbReference type="InterPro" id="IPR036291">
    <property type="entry name" value="NAD(P)-bd_dom_sf"/>
</dbReference>
<dbReference type="InterPro" id="IPR016040">
    <property type="entry name" value="NAD(P)-bd_dom"/>
</dbReference>
<dbReference type="PANTHER" id="PTHR43000">
    <property type="entry name" value="DTDP-D-GLUCOSE 4,6-DEHYDRATASE-RELATED"/>
    <property type="match status" value="1"/>
</dbReference>
<dbReference type="EC" id="4.2.1.46" evidence="4 7"/>
<evidence type="ECO:0000256" key="3">
    <source>
        <dbReference type="ARBA" id="ARBA00008178"/>
    </source>
</evidence>
<dbReference type="Gene3D" id="3.90.25.10">
    <property type="entry name" value="UDP-galactose 4-epimerase, domain 1"/>
    <property type="match status" value="1"/>
</dbReference>
<name>A0A1G9A927_9GAMM</name>
<dbReference type="EMBL" id="FNFH01000003">
    <property type="protein sequence ID" value="SDK23849.1"/>
    <property type="molecule type" value="Genomic_DNA"/>
</dbReference>
<dbReference type="CDD" id="cd05246">
    <property type="entry name" value="dTDP_GD_SDR_e"/>
    <property type="match status" value="1"/>
</dbReference>
<comment type="similarity">
    <text evidence="3 7">Belongs to the NAD(P)-dependent epimerase/dehydratase family. dTDP-glucose dehydratase subfamily.</text>
</comment>
<dbReference type="STRING" id="658219.SAMN05216212_1901"/>
<keyword evidence="5" id="KW-0520">NAD</keyword>
<dbReference type="Pfam" id="PF16363">
    <property type="entry name" value="GDP_Man_Dehyd"/>
    <property type="match status" value="1"/>
</dbReference>
<sequence>MGTILVTGGAGFIGSAVVRHIINCTPDTVVNVDKLTYAGNLDSLRSVAQSPRYNFEKIDICDQPAISNLLAKYQPTSIMHLAAESHVDRSIDGPGAFIETNIHGTYCLLQAARDYWSALPQEARESFRFHHISTDEVYGDLESADELFTEETPYAPSSPYSASKAASDHLVRAWGRTYGLPILITNCSNNYGPFHFPEKLIPHVILNALAGKPLPVYGDGSQIRDWLFVEDHAKALYRVVTNGEIGETYNIGGHNEKKNIEVVETICELLEELAPNKPAGVTHYKDLITFVSDRPGHDRRYAIDASKIKDQLGWMPEHTFESGIRETVQWYLNNESWWSNVLSGDYQLNRIGMTPAE</sequence>
<evidence type="ECO:0000256" key="2">
    <source>
        <dbReference type="ARBA" id="ARBA00001911"/>
    </source>
</evidence>
<feature type="domain" description="NAD(P)-binding" evidence="8">
    <location>
        <begin position="5"/>
        <end position="327"/>
    </location>
</feature>
<evidence type="ECO:0000256" key="1">
    <source>
        <dbReference type="ARBA" id="ARBA00001539"/>
    </source>
</evidence>
<reference evidence="10" key="1">
    <citation type="submission" date="2016-10" db="EMBL/GenBank/DDBJ databases">
        <authorList>
            <person name="Varghese N."/>
            <person name="Submissions S."/>
        </authorList>
    </citation>
    <scope>NUCLEOTIDE SEQUENCE [LARGE SCALE GENOMIC DNA]</scope>
    <source>
        <strain evidence="10">CGMCC 1.10658</strain>
    </source>
</reference>
<evidence type="ECO:0000256" key="7">
    <source>
        <dbReference type="RuleBase" id="RU004473"/>
    </source>
</evidence>
<evidence type="ECO:0000313" key="10">
    <source>
        <dbReference type="Proteomes" id="UP000199305"/>
    </source>
</evidence>
<evidence type="ECO:0000313" key="9">
    <source>
        <dbReference type="EMBL" id="SDK23849.1"/>
    </source>
</evidence>